<protein>
    <recommendedName>
        <fullName evidence="2">3'-5' exonuclease domain-containing protein</fullName>
    </recommendedName>
</protein>
<dbReference type="AlphaFoldDB" id="A0A0F9C3S0"/>
<proteinExistence type="predicted"/>
<dbReference type="InterPro" id="IPR012337">
    <property type="entry name" value="RNaseH-like_sf"/>
</dbReference>
<comment type="caution">
    <text evidence="1">The sequence shown here is derived from an EMBL/GenBank/DDBJ whole genome shotgun (WGS) entry which is preliminary data.</text>
</comment>
<dbReference type="GO" id="GO:0003676">
    <property type="term" value="F:nucleic acid binding"/>
    <property type="evidence" value="ECO:0007669"/>
    <property type="project" value="InterPro"/>
</dbReference>
<dbReference type="InterPro" id="IPR036397">
    <property type="entry name" value="RNaseH_sf"/>
</dbReference>
<evidence type="ECO:0008006" key="2">
    <source>
        <dbReference type="Google" id="ProtNLM"/>
    </source>
</evidence>
<organism evidence="1">
    <name type="scientific">marine sediment metagenome</name>
    <dbReference type="NCBI Taxonomy" id="412755"/>
    <lineage>
        <taxon>unclassified sequences</taxon>
        <taxon>metagenomes</taxon>
        <taxon>ecological metagenomes</taxon>
    </lineage>
</organism>
<gene>
    <name evidence="1" type="ORF">LCGC14_2451100</name>
</gene>
<dbReference type="Gene3D" id="3.30.420.10">
    <property type="entry name" value="Ribonuclease H-like superfamily/Ribonuclease H"/>
    <property type="match status" value="1"/>
</dbReference>
<dbReference type="SUPFAM" id="SSF53098">
    <property type="entry name" value="Ribonuclease H-like"/>
    <property type="match status" value="1"/>
</dbReference>
<dbReference type="EMBL" id="LAZR01037933">
    <property type="protein sequence ID" value="KKL20877.1"/>
    <property type="molecule type" value="Genomic_DNA"/>
</dbReference>
<feature type="non-terminal residue" evidence="1">
    <location>
        <position position="1"/>
    </location>
</feature>
<evidence type="ECO:0000313" key="1">
    <source>
        <dbReference type="EMBL" id="KKL20877.1"/>
    </source>
</evidence>
<reference evidence="1" key="1">
    <citation type="journal article" date="2015" name="Nature">
        <title>Complex archaea that bridge the gap between prokaryotes and eukaryotes.</title>
        <authorList>
            <person name="Spang A."/>
            <person name="Saw J.H."/>
            <person name="Jorgensen S.L."/>
            <person name="Zaremba-Niedzwiedzka K."/>
            <person name="Martijn J."/>
            <person name="Lind A.E."/>
            <person name="van Eijk R."/>
            <person name="Schleper C."/>
            <person name="Guy L."/>
            <person name="Ettema T.J."/>
        </authorList>
    </citation>
    <scope>NUCLEOTIDE SEQUENCE</scope>
</reference>
<accession>A0A0F9C3S0</accession>
<sequence length="312" mass="35609">VLPFTPLGFNRQIISDVWTPTAGDSQLPVLAVNHLAYIFRYPTATVYAKLDWAKIPKILKGTWPRKPTPILDVPPVMLPKKFAFDTEFVPEKNLLLRYSMAYPILPTNELCVRVVEREVADAHIFPTIITPPLVIAHHVMADIEYLEDLFNLKPGGYRYDDTMHQHAVLWAGLDHDLDTLGSLYAPFNRWKHLEQSNPRVYSGGDAEGTYACWAHLDKELTADQGSRRIYDDIQIKLVKHIRKARRIGIKVLQEASVEIAKDLQKKVDALQIEAEALVGWPINLKSDLMTAQQLFDSERLLEWALPKKKAKK</sequence>
<name>A0A0F9C3S0_9ZZZZ</name>